<dbReference type="EMBL" id="CAJVPU010016317">
    <property type="protein sequence ID" value="CAG8652422.1"/>
    <property type="molecule type" value="Genomic_DNA"/>
</dbReference>
<reference evidence="1" key="1">
    <citation type="submission" date="2021-06" db="EMBL/GenBank/DDBJ databases">
        <authorList>
            <person name="Kallberg Y."/>
            <person name="Tangrot J."/>
            <person name="Rosling A."/>
        </authorList>
    </citation>
    <scope>NUCLEOTIDE SEQUENCE</scope>
    <source>
        <strain evidence="1">IL203A</strain>
    </source>
</reference>
<gene>
    <name evidence="1" type="ORF">DHETER_LOCUS9364</name>
</gene>
<dbReference type="Proteomes" id="UP000789702">
    <property type="component" value="Unassembled WGS sequence"/>
</dbReference>
<sequence>VKVTGKGVLENNYYLEIQRDGYIEEAYFDYTFSPIFKLDGTFWGVINITNEVTQKVLNVRRLKTLEGLGCQIADAESLESVCHIITKKLKNDNKDIPYALIYLVENNNGSKYGRKSSIARLVSTTFDEEL</sequence>
<organism evidence="1 2">
    <name type="scientific">Dentiscutata heterogama</name>
    <dbReference type="NCBI Taxonomy" id="1316150"/>
    <lineage>
        <taxon>Eukaryota</taxon>
        <taxon>Fungi</taxon>
        <taxon>Fungi incertae sedis</taxon>
        <taxon>Mucoromycota</taxon>
        <taxon>Glomeromycotina</taxon>
        <taxon>Glomeromycetes</taxon>
        <taxon>Diversisporales</taxon>
        <taxon>Gigasporaceae</taxon>
        <taxon>Dentiscutata</taxon>
    </lineage>
</organism>
<comment type="caution">
    <text evidence="1">The sequence shown here is derived from an EMBL/GenBank/DDBJ whole genome shotgun (WGS) entry which is preliminary data.</text>
</comment>
<feature type="non-terminal residue" evidence="1">
    <location>
        <position position="1"/>
    </location>
</feature>
<name>A0ACA9NHQ9_9GLOM</name>
<evidence type="ECO:0000313" key="1">
    <source>
        <dbReference type="EMBL" id="CAG8652422.1"/>
    </source>
</evidence>
<accession>A0ACA9NHQ9</accession>
<feature type="non-terminal residue" evidence="1">
    <location>
        <position position="130"/>
    </location>
</feature>
<evidence type="ECO:0000313" key="2">
    <source>
        <dbReference type="Proteomes" id="UP000789702"/>
    </source>
</evidence>
<protein>
    <submittedName>
        <fullName evidence="1">5386_t:CDS:1</fullName>
    </submittedName>
</protein>
<keyword evidence="2" id="KW-1185">Reference proteome</keyword>
<proteinExistence type="predicted"/>